<sequence length="91" mass="10196">MKEHILKTIDLETKLKELSSLVVGDLDNCTAADKKEAFTYLDLKVKASPESVDIKGYVDLKLITTGQTSGCLIQRTYEWPTGNETIDLFDK</sequence>
<evidence type="ECO:0000313" key="2">
    <source>
        <dbReference type="Proteomes" id="UP000235653"/>
    </source>
</evidence>
<dbReference type="OrthoDB" id="165771at2"/>
<proteinExistence type="predicted"/>
<dbReference type="EMBL" id="JQAN02000011">
    <property type="protein sequence ID" value="PPD57816.1"/>
    <property type="molecule type" value="Genomic_DNA"/>
</dbReference>
<dbReference type="AlphaFoldDB" id="A0A2P5P690"/>
<name>A0A2P5P690_9CHLR</name>
<organism evidence="1 2">
    <name type="scientific">Dehalogenimonas etheniformans</name>
    <dbReference type="NCBI Taxonomy" id="1536648"/>
    <lineage>
        <taxon>Bacteria</taxon>
        <taxon>Bacillati</taxon>
        <taxon>Chloroflexota</taxon>
        <taxon>Dehalococcoidia</taxon>
        <taxon>Dehalococcoidales</taxon>
        <taxon>Dehalococcoidaceae</taxon>
        <taxon>Dehalogenimonas</taxon>
    </lineage>
</organism>
<protein>
    <submittedName>
        <fullName evidence="1">Uncharacterized protein</fullName>
    </submittedName>
</protein>
<accession>A0A2P5P690</accession>
<comment type="caution">
    <text evidence="1">The sequence shown here is derived from an EMBL/GenBank/DDBJ whole genome shotgun (WGS) entry which is preliminary data.</text>
</comment>
<keyword evidence="2" id="KW-1185">Reference proteome</keyword>
<gene>
    <name evidence="1" type="ORF">JP09_007520</name>
</gene>
<reference evidence="1 2" key="1">
    <citation type="journal article" date="2017" name="ISME J.">
        <title>Grape pomace compost harbors organohalide-respiring Dehalogenimonas species with novel reductive dehalogenase genes.</title>
        <authorList>
            <person name="Yang Y."/>
            <person name="Higgins S.A."/>
            <person name="Yan J."/>
            <person name="Simsir B."/>
            <person name="Chourey K."/>
            <person name="Iyer R."/>
            <person name="Hettich R.L."/>
            <person name="Baldwin B."/>
            <person name="Ogles D.M."/>
            <person name="Loffler F.E."/>
        </authorList>
    </citation>
    <scope>NUCLEOTIDE SEQUENCE [LARGE SCALE GENOMIC DNA]</scope>
    <source>
        <strain evidence="1 2">GP</strain>
    </source>
</reference>
<evidence type="ECO:0000313" key="1">
    <source>
        <dbReference type="EMBL" id="PPD57816.1"/>
    </source>
</evidence>
<dbReference type="Proteomes" id="UP000235653">
    <property type="component" value="Unassembled WGS sequence"/>
</dbReference>